<protein>
    <submittedName>
        <fullName evidence="2">Uncharacterized protein</fullName>
    </submittedName>
</protein>
<feature type="region of interest" description="Disordered" evidence="1">
    <location>
        <begin position="85"/>
        <end position="116"/>
    </location>
</feature>
<evidence type="ECO:0000256" key="1">
    <source>
        <dbReference type="SAM" id="MobiDB-lite"/>
    </source>
</evidence>
<dbReference type="EMBL" id="JAULSR010000011">
    <property type="protein sequence ID" value="KAK0609878.1"/>
    <property type="molecule type" value="Genomic_DNA"/>
</dbReference>
<feature type="compositionally biased region" description="Basic and acidic residues" evidence="1">
    <location>
        <begin position="85"/>
        <end position="100"/>
    </location>
</feature>
<organism evidence="2 3">
    <name type="scientific">Bombardia bombarda</name>
    <dbReference type="NCBI Taxonomy" id="252184"/>
    <lineage>
        <taxon>Eukaryota</taxon>
        <taxon>Fungi</taxon>
        <taxon>Dikarya</taxon>
        <taxon>Ascomycota</taxon>
        <taxon>Pezizomycotina</taxon>
        <taxon>Sordariomycetes</taxon>
        <taxon>Sordariomycetidae</taxon>
        <taxon>Sordariales</taxon>
        <taxon>Lasiosphaeriaceae</taxon>
        <taxon>Bombardia</taxon>
    </lineage>
</organism>
<gene>
    <name evidence="2" type="ORF">B0T17DRAFT_621187</name>
</gene>
<proteinExistence type="predicted"/>
<dbReference type="AlphaFoldDB" id="A0AA39TVX7"/>
<keyword evidence="3" id="KW-1185">Reference proteome</keyword>
<name>A0AA39TVX7_9PEZI</name>
<comment type="caution">
    <text evidence="2">The sequence shown here is derived from an EMBL/GenBank/DDBJ whole genome shotgun (WGS) entry which is preliminary data.</text>
</comment>
<accession>A0AA39TVX7</accession>
<sequence length="191" mass="20337">MPANLDHFPHGVVLVGISVGSPPLPLQSGAAPCCSANPVWRHRSFAHLASLRPSVSATWSQFVSGLTVVVVEPVYMQLLDMKDERDVPDASDHPTDHPTDAEGQNEPSKDAPSGRNSVIAITDYSRIIDEPVVEPMRAIINKINEDSPPSTAKMASEAPNAADDAVPSTAEDAVPNTAVQSFHIEADTIND</sequence>
<evidence type="ECO:0000313" key="3">
    <source>
        <dbReference type="Proteomes" id="UP001174934"/>
    </source>
</evidence>
<evidence type="ECO:0000313" key="2">
    <source>
        <dbReference type="EMBL" id="KAK0609878.1"/>
    </source>
</evidence>
<feature type="region of interest" description="Disordered" evidence="1">
    <location>
        <begin position="144"/>
        <end position="171"/>
    </location>
</feature>
<reference evidence="2" key="1">
    <citation type="submission" date="2023-06" db="EMBL/GenBank/DDBJ databases">
        <title>Genome-scale phylogeny and comparative genomics of the fungal order Sordariales.</title>
        <authorList>
            <consortium name="Lawrence Berkeley National Laboratory"/>
            <person name="Hensen N."/>
            <person name="Bonometti L."/>
            <person name="Westerberg I."/>
            <person name="Brannstrom I.O."/>
            <person name="Guillou S."/>
            <person name="Cros-Aarteil S."/>
            <person name="Calhoun S."/>
            <person name="Haridas S."/>
            <person name="Kuo A."/>
            <person name="Mondo S."/>
            <person name="Pangilinan J."/>
            <person name="Riley R."/>
            <person name="LaButti K."/>
            <person name="Andreopoulos B."/>
            <person name="Lipzen A."/>
            <person name="Chen C."/>
            <person name="Yanf M."/>
            <person name="Daum C."/>
            <person name="Ng V."/>
            <person name="Clum A."/>
            <person name="Steindorff A."/>
            <person name="Ohm R."/>
            <person name="Martin F."/>
            <person name="Silar P."/>
            <person name="Natvig D."/>
            <person name="Lalanne C."/>
            <person name="Gautier V."/>
            <person name="Ament-velasquez S.L."/>
            <person name="Kruys A."/>
            <person name="Hutchinson M.I."/>
            <person name="Powell A.J."/>
            <person name="Barry K."/>
            <person name="Miller A.N."/>
            <person name="Grigoriev I.V."/>
            <person name="Debuchy R."/>
            <person name="Gladieux P."/>
            <person name="Thoren M.H."/>
            <person name="Johannesson H."/>
        </authorList>
    </citation>
    <scope>NUCLEOTIDE SEQUENCE</scope>
    <source>
        <strain evidence="2">SMH3391-2</strain>
    </source>
</reference>
<dbReference type="Proteomes" id="UP001174934">
    <property type="component" value="Unassembled WGS sequence"/>
</dbReference>